<feature type="compositionally biased region" description="Basic residues" evidence="1">
    <location>
        <begin position="509"/>
        <end position="519"/>
    </location>
</feature>
<dbReference type="InterPro" id="IPR017956">
    <property type="entry name" value="AT_hook_DNA-bd_motif"/>
</dbReference>
<dbReference type="Proteomes" id="UP001521116">
    <property type="component" value="Unassembled WGS sequence"/>
</dbReference>
<feature type="compositionally biased region" description="Basic and acidic residues" evidence="1">
    <location>
        <begin position="596"/>
        <end position="608"/>
    </location>
</feature>
<dbReference type="PROSITE" id="PS50030">
    <property type="entry name" value="UBA"/>
    <property type="match status" value="1"/>
</dbReference>
<gene>
    <name evidence="3" type="ORF">SLS56_002028</name>
</gene>
<protein>
    <recommendedName>
        <fullName evidence="2">UBA domain-containing protein</fullName>
    </recommendedName>
</protein>
<comment type="caution">
    <text evidence="3">The sequence shown here is derived from an EMBL/GenBank/DDBJ whole genome shotgun (WGS) entry which is preliminary data.</text>
</comment>
<reference evidence="3 4" key="1">
    <citation type="submission" date="2024-02" db="EMBL/GenBank/DDBJ databases">
        <title>De novo assembly and annotation of 12 fungi associated with fruit tree decline syndrome in Ontario, Canada.</title>
        <authorList>
            <person name="Sulman M."/>
            <person name="Ellouze W."/>
            <person name="Ilyukhin E."/>
        </authorList>
    </citation>
    <scope>NUCLEOTIDE SEQUENCE [LARGE SCALE GENOMIC DNA]</scope>
    <source>
        <strain evidence="3 4">M1-105</strain>
    </source>
</reference>
<dbReference type="SUPFAM" id="SSF46934">
    <property type="entry name" value="UBA-like"/>
    <property type="match status" value="1"/>
</dbReference>
<feature type="domain" description="UBA" evidence="2">
    <location>
        <begin position="310"/>
        <end position="350"/>
    </location>
</feature>
<dbReference type="SMART" id="SM00165">
    <property type="entry name" value="UBA"/>
    <property type="match status" value="1"/>
</dbReference>
<feature type="compositionally biased region" description="Basic and acidic residues" evidence="1">
    <location>
        <begin position="270"/>
        <end position="300"/>
    </location>
</feature>
<proteinExistence type="predicted"/>
<dbReference type="InterPro" id="IPR015940">
    <property type="entry name" value="UBA"/>
</dbReference>
<feature type="compositionally biased region" description="Basic and acidic residues" evidence="1">
    <location>
        <begin position="532"/>
        <end position="546"/>
    </location>
</feature>
<feature type="compositionally biased region" description="Polar residues" evidence="1">
    <location>
        <begin position="36"/>
        <end position="54"/>
    </location>
</feature>
<name>A0ABR3T6F9_9PEZI</name>
<feature type="compositionally biased region" description="Polar residues" evidence="1">
    <location>
        <begin position="549"/>
        <end position="558"/>
    </location>
</feature>
<feature type="compositionally biased region" description="Basic and acidic residues" evidence="1">
    <location>
        <begin position="66"/>
        <end position="79"/>
    </location>
</feature>
<feature type="region of interest" description="Disordered" evidence="1">
    <location>
        <begin position="391"/>
        <end position="429"/>
    </location>
</feature>
<evidence type="ECO:0000313" key="4">
    <source>
        <dbReference type="Proteomes" id="UP001521116"/>
    </source>
</evidence>
<keyword evidence="4" id="KW-1185">Reference proteome</keyword>
<organism evidence="3 4">
    <name type="scientific">Neofusicoccum ribis</name>
    <dbReference type="NCBI Taxonomy" id="45134"/>
    <lineage>
        <taxon>Eukaryota</taxon>
        <taxon>Fungi</taxon>
        <taxon>Dikarya</taxon>
        <taxon>Ascomycota</taxon>
        <taxon>Pezizomycotina</taxon>
        <taxon>Dothideomycetes</taxon>
        <taxon>Dothideomycetes incertae sedis</taxon>
        <taxon>Botryosphaeriales</taxon>
        <taxon>Botryosphaeriaceae</taxon>
        <taxon>Neofusicoccum</taxon>
    </lineage>
</organism>
<feature type="compositionally biased region" description="Basic residues" evidence="1">
    <location>
        <begin position="398"/>
        <end position="409"/>
    </location>
</feature>
<feature type="compositionally biased region" description="Basic and acidic residues" evidence="1">
    <location>
        <begin position="561"/>
        <end position="575"/>
    </location>
</feature>
<accession>A0ABR3T6F9</accession>
<feature type="region of interest" description="Disordered" evidence="1">
    <location>
        <begin position="31"/>
        <end position="98"/>
    </location>
</feature>
<feature type="region of interest" description="Disordered" evidence="1">
    <location>
        <begin position="236"/>
        <end position="315"/>
    </location>
</feature>
<dbReference type="SMART" id="SM00384">
    <property type="entry name" value="AT_hook"/>
    <property type="match status" value="2"/>
</dbReference>
<sequence length="646" mass="71211">MVRNIIEDSDDEGDFDTLRRDIAAAHRDVIEKSALPNGTVNSLDSSDRWSSPVTSRKRKSAVSSLEPRETPSKKTDQKKTSRTYGQPDRRNRDLLDEDNGAFEAMRREEKHIGGFTGSTGQLGGKEPPLQTREDGYLVGDNQTLLPGSLQDDFAQHEPAVMFPTMMSSTVPDATITQQRLLEAARAEFHQDHHMSPSGFTAKIIENPSVSWSEYLESTEAIDESVKESIRAVRASRATRVKNDDGSETLTSDDFDIGLPKQRYIPKPRRSRSDRSTVEEPDYSVRPEKTAKENAARRKTSETSNSVRRKQPKKEKANEVIPMGFDLNTAGETLRQHGNNLESAVESLLQDASNEANVVENGAMDGQSQADRPQAEKAAMAADMLLPPTEAIQAITPGRAKRKRGRPPKNRHQEGAGNTIVMEQRQASIDEAQYSQADSIDELQQVMPPVNRSACSEQDVTQEEQLLHDPGFEEDTTRARHPSPIVRPTPTNSARPAVVDEMQHVEESKPKKRGRGRPRATQKLQEAAAINVDESRVPVENPPHEENENSQETQPNTNIGDGKSDDNHKAARRGEEATLGAPPNAATALGSRSSEQPSEKHEVETDQKAAAKVGPAQPSPLGQGKVPVRVGLSRRARIAPLLKIVKK</sequence>
<evidence type="ECO:0000313" key="3">
    <source>
        <dbReference type="EMBL" id="KAL1634946.1"/>
    </source>
</evidence>
<dbReference type="Gene3D" id="1.10.8.10">
    <property type="entry name" value="DNA helicase RuvA subunit, C-terminal domain"/>
    <property type="match status" value="1"/>
</dbReference>
<feature type="region of interest" description="Disordered" evidence="1">
    <location>
        <begin position="447"/>
        <end position="627"/>
    </location>
</feature>
<dbReference type="InterPro" id="IPR009060">
    <property type="entry name" value="UBA-like_sf"/>
</dbReference>
<feature type="compositionally biased region" description="Basic and acidic residues" evidence="1">
    <location>
        <begin position="464"/>
        <end position="477"/>
    </location>
</feature>
<evidence type="ECO:0000259" key="2">
    <source>
        <dbReference type="PROSITE" id="PS50030"/>
    </source>
</evidence>
<dbReference type="EMBL" id="JAJVDC020000013">
    <property type="protein sequence ID" value="KAL1634946.1"/>
    <property type="molecule type" value="Genomic_DNA"/>
</dbReference>
<evidence type="ECO:0000256" key="1">
    <source>
        <dbReference type="SAM" id="MobiDB-lite"/>
    </source>
</evidence>